<organism evidence="1 2">
    <name type="scientific">Devosia insulae DS-56</name>
    <dbReference type="NCBI Taxonomy" id="1116389"/>
    <lineage>
        <taxon>Bacteria</taxon>
        <taxon>Pseudomonadati</taxon>
        <taxon>Pseudomonadota</taxon>
        <taxon>Alphaproteobacteria</taxon>
        <taxon>Hyphomicrobiales</taxon>
        <taxon>Devosiaceae</taxon>
        <taxon>Devosia</taxon>
    </lineage>
</organism>
<reference evidence="1 2" key="1">
    <citation type="journal article" date="2015" name="Genome Announc.">
        <title>Genome Assemblies of Three Soil-Associated Devosia species: D. insulae, D. limi, and D. soli.</title>
        <authorList>
            <person name="Hassan Y.I."/>
            <person name="Lepp D."/>
            <person name="Zhou T."/>
        </authorList>
    </citation>
    <scope>NUCLEOTIDE SEQUENCE [LARGE SCALE GENOMIC DNA]</scope>
    <source>
        <strain evidence="1 2">DS-56</strain>
    </source>
</reference>
<sequence length="121" mass="13508">MTALTIRPSLLDDDIVSAFEREKSLFMARNKERCSHLLVRFGPDAADETFAISAAFTLDEARNWHQAEVTVPFKELRREDGPDRSLISAFGELDEGISAARIARLFAPLSVAQRMAGGRRD</sequence>
<comment type="caution">
    <text evidence="1">The sequence shown here is derived from an EMBL/GenBank/DDBJ whole genome shotgun (WGS) entry which is preliminary data.</text>
</comment>
<keyword evidence="2" id="KW-1185">Reference proteome</keyword>
<dbReference type="AlphaFoldDB" id="A0A1E5XU34"/>
<protein>
    <submittedName>
        <fullName evidence="1">Uncharacterized protein</fullName>
    </submittedName>
</protein>
<evidence type="ECO:0000313" key="2">
    <source>
        <dbReference type="Proteomes" id="UP000095463"/>
    </source>
</evidence>
<dbReference type="EMBL" id="LAJE02000093">
    <property type="protein sequence ID" value="OEO32091.1"/>
    <property type="molecule type" value="Genomic_DNA"/>
</dbReference>
<name>A0A1E5XU34_9HYPH</name>
<evidence type="ECO:0000313" key="1">
    <source>
        <dbReference type="EMBL" id="OEO32091.1"/>
    </source>
</evidence>
<accession>A0A1E5XU34</accession>
<proteinExistence type="predicted"/>
<dbReference type="Proteomes" id="UP000095463">
    <property type="component" value="Unassembled WGS sequence"/>
</dbReference>
<dbReference type="OrthoDB" id="7949193at2"/>
<gene>
    <name evidence="1" type="ORF">VW23_013200</name>
</gene>
<dbReference type="RefSeq" id="WP_069908756.1">
    <property type="nucleotide sequence ID" value="NZ_LAJE02000093.1"/>
</dbReference>